<reference evidence="4" key="1">
    <citation type="submission" date="2016-04" db="EMBL/GenBank/DDBJ databases">
        <title>Cephalotus genome sequencing.</title>
        <authorList>
            <person name="Fukushima K."/>
            <person name="Hasebe M."/>
            <person name="Fang X."/>
        </authorList>
    </citation>
    <scope>NUCLEOTIDE SEQUENCE [LARGE SCALE GENOMIC DNA]</scope>
    <source>
        <strain evidence="4">cv. St1</strain>
    </source>
</reference>
<keyword evidence="2" id="KW-0472">Membrane</keyword>
<keyword evidence="4" id="KW-1185">Reference proteome</keyword>
<evidence type="ECO:0000313" key="4">
    <source>
        <dbReference type="Proteomes" id="UP000187406"/>
    </source>
</evidence>
<keyword evidence="2" id="KW-1133">Transmembrane helix</keyword>
<proteinExistence type="predicted"/>
<organism evidence="3 4">
    <name type="scientific">Cephalotus follicularis</name>
    <name type="common">Albany pitcher plant</name>
    <dbReference type="NCBI Taxonomy" id="3775"/>
    <lineage>
        <taxon>Eukaryota</taxon>
        <taxon>Viridiplantae</taxon>
        <taxon>Streptophyta</taxon>
        <taxon>Embryophyta</taxon>
        <taxon>Tracheophyta</taxon>
        <taxon>Spermatophyta</taxon>
        <taxon>Magnoliopsida</taxon>
        <taxon>eudicotyledons</taxon>
        <taxon>Gunneridae</taxon>
        <taxon>Pentapetalae</taxon>
        <taxon>rosids</taxon>
        <taxon>fabids</taxon>
        <taxon>Oxalidales</taxon>
        <taxon>Cephalotaceae</taxon>
        <taxon>Cephalotus</taxon>
    </lineage>
</organism>
<comment type="caution">
    <text evidence="3">The sequence shown here is derived from an EMBL/GenBank/DDBJ whole genome shotgun (WGS) entry which is preliminary data.</text>
</comment>
<dbReference type="Proteomes" id="UP000187406">
    <property type="component" value="Unassembled WGS sequence"/>
</dbReference>
<dbReference type="Pfam" id="PF06522">
    <property type="entry name" value="B12D"/>
    <property type="match status" value="1"/>
</dbReference>
<dbReference type="OrthoDB" id="2013913at2759"/>
<evidence type="ECO:0000313" key="3">
    <source>
        <dbReference type="EMBL" id="GAV82585.1"/>
    </source>
</evidence>
<keyword evidence="2" id="KW-0812">Transmembrane</keyword>
<evidence type="ECO:0000256" key="2">
    <source>
        <dbReference type="SAM" id="Phobius"/>
    </source>
</evidence>
<accession>A0A1Q3CQZ6</accession>
<gene>
    <name evidence="3" type="ORF">CFOL_v3_26036</name>
</gene>
<name>A0A1Q3CQZ6_CEPFO</name>
<dbReference type="EMBL" id="BDDD01002674">
    <property type="protein sequence ID" value="GAV82585.1"/>
    <property type="molecule type" value="Genomic_DNA"/>
</dbReference>
<dbReference type="STRING" id="3775.A0A1Q3CQZ6"/>
<dbReference type="InParanoid" id="A0A1Q3CQZ6"/>
<dbReference type="PANTHER" id="PTHR33919">
    <property type="entry name" value="OS09G0127700 PROTEIN"/>
    <property type="match status" value="1"/>
</dbReference>
<dbReference type="AlphaFoldDB" id="A0A1Q3CQZ6"/>
<dbReference type="FunCoup" id="A0A1Q3CQZ6">
    <property type="interactions" value="39"/>
</dbReference>
<feature type="transmembrane region" description="Helical" evidence="2">
    <location>
        <begin position="6"/>
        <end position="23"/>
    </location>
</feature>
<evidence type="ECO:0000256" key="1">
    <source>
        <dbReference type="SAM" id="MobiDB-lite"/>
    </source>
</evidence>
<dbReference type="PANTHER" id="PTHR33919:SF9">
    <property type="entry name" value="RIBOSOME BIOGENESIS NEP1-LIKE PROTEIN"/>
    <property type="match status" value="1"/>
</dbReference>
<protein>
    <submittedName>
        <fullName evidence="3">Uncharacterized protein</fullName>
    </submittedName>
</protein>
<dbReference type="InterPro" id="IPR010530">
    <property type="entry name" value="B12D"/>
</dbReference>
<sequence length="96" mass="11041">MSWDNTPLYMVMGMVVLAVTIATHTAKQQLRHSPTVHVNKKRRESMPEVYDPDRTVASADKFINKSFLRKVAHIQDNNNILEDTTRPNPFTKYVPS</sequence>
<feature type="region of interest" description="Disordered" evidence="1">
    <location>
        <begin position="30"/>
        <end position="51"/>
    </location>
</feature>